<dbReference type="Gene3D" id="3.40.50.2300">
    <property type="match status" value="1"/>
</dbReference>
<dbReference type="CDD" id="cd06170">
    <property type="entry name" value="LuxR_C_like"/>
    <property type="match status" value="1"/>
</dbReference>
<evidence type="ECO:0000256" key="3">
    <source>
        <dbReference type="PROSITE-ProRule" id="PRU00169"/>
    </source>
</evidence>
<feature type="modified residue" description="4-aspartylphosphate" evidence="3">
    <location>
        <position position="60"/>
    </location>
</feature>
<sequence>MSDAAARIRVLVVDDHPLMRRGIVGVLEEAPDIVVVAEADDGLAAQSQYQQHRPDVTLMDLAMPRCGGVDAIRAIRRSDPQACILALSTYAGDGQVQRALEAGASGYVLKSTLCDGVADTVRSAYLGRRVLSPELATLLETSRLEQLTPRERDVLALVAKGHGNRSVAQELGIAEETVKSYLSNVLQKLQASDRTHAVVIALRRGILD</sequence>
<keyword evidence="2" id="KW-0238">DNA-binding</keyword>
<dbReference type="PRINTS" id="PR00038">
    <property type="entry name" value="HTHLUXR"/>
</dbReference>
<keyword evidence="1 3" id="KW-0597">Phosphoprotein</keyword>
<dbReference type="AlphaFoldDB" id="A0A7Y2JX14"/>
<gene>
    <name evidence="6" type="ORF">HGB41_03010</name>
</gene>
<proteinExistence type="predicted"/>
<evidence type="ECO:0000259" key="4">
    <source>
        <dbReference type="PROSITE" id="PS50043"/>
    </source>
</evidence>
<dbReference type="PANTHER" id="PTHR43214:SF43">
    <property type="entry name" value="TWO-COMPONENT RESPONSE REGULATOR"/>
    <property type="match status" value="1"/>
</dbReference>
<dbReference type="SMART" id="SM00421">
    <property type="entry name" value="HTH_LUXR"/>
    <property type="match status" value="1"/>
</dbReference>
<accession>A0A7Y2JX14</accession>
<name>A0A7Y2JX14_9BURK</name>
<dbReference type="EMBL" id="JABAIV010000001">
    <property type="protein sequence ID" value="NNG21978.1"/>
    <property type="molecule type" value="Genomic_DNA"/>
</dbReference>
<dbReference type="InterPro" id="IPR000792">
    <property type="entry name" value="Tscrpt_reg_LuxR_C"/>
</dbReference>
<dbReference type="CDD" id="cd17535">
    <property type="entry name" value="REC_NarL-like"/>
    <property type="match status" value="1"/>
</dbReference>
<evidence type="ECO:0000256" key="1">
    <source>
        <dbReference type="ARBA" id="ARBA00022553"/>
    </source>
</evidence>
<dbReference type="PROSITE" id="PS00622">
    <property type="entry name" value="HTH_LUXR_1"/>
    <property type="match status" value="1"/>
</dbReference>
<organism evidence="6 7">
    <name type="scientific">Telluria aromaticivorans</name>
    <dbReference type="NCBI Taxonomy" id="2725995"/>
    <lineage>
        <taxon>Bacteria</taxon>
        <taxon>Pseudomonadati</taxon>
        <taxon>Pseudomonadota</taxon>
        <taxon>Betaproteobacteria</taxon>
        <taxon>Burkholderiales</taxon>
        <taxon>Oxalobacteraceae</taxon>
        <taxon>Telluria group</taxon>
        <taxon>Telluria</taxon>
    </lineage>
</organism>
<dbReference type="SMART" id="SM00448">
    <property type="entry name" value="REC"/>
    <property type="match status" value="1"/>
</dbReference>
<feature type="domain" description="HTH luxR-type" evidence="4">
    <location>
        <begin position="140"/>
        <end position="205"/>
    </location>
</feature>
<dbReference type="RefSeq" id="WP_171080937.1">
    <property type="nucleotide sequence ID" value="NZ_JABAIV010000001.1"/>
</dbReference>
<dbReference type="InterPro" id="IPR016032">
    <property type="entry name" value="Sig_transdc_resp-reg_C-effctor"/>
</dbReference>
<dbReference type="InterPro" id="IPR011006">
    <property type="entry name" value="CheY-like_superfamily"/>
</dbReference>
<dbReference type="Pfam" id="PF00072">
    <property type="entry name" value="Response_reg"/>
    <property type="match status" value="1"/>
</dbReference>
<dbReference type="Proteomes" id="UP000533905">
    <property type="component" value="Unassembled WGS sequence"/>
</dbReference>
<evidence type="ECO:0000259" key="5">
    <source>
        <dbReference type="PROSITE" id="PS50110"/>
    </source>
</evidence>
<evidence type="ECO:0000313" key="7">
    <source>
        <dbReference type="Proteomes" id="UP000533905"/>
    </source>
</evidence>
<dbReference type="PANTHER" id="PTHR43214">
    <property type="entry name" value="TWO-COMPONENT RESPONSE REGULATOR"/>
    <property type="match status" value="1"/>
</dbReference>
<reference evidence="6 7" key="1">
    <citation type="submission" date="2020-04" db="EMBL/GenBank/DDBJ databases">
        <title>Massilia sp. nov., a cold adapted bacteria isolated from Arctic soil.</title>
        <authorList>
            <person name="Son J."/>
            <person name="Ka J.-O."/>
        </authorList>
    </citation>
    <scope>NUCLEOTIDE SEQUENCE [LARGE SCALE GENOMIC DNA]</scope>
    <source>
        <strain evidence="6 7">ML15P13</strain>
    </source>
</reference>
<dbReference type="InterPro" id="IPR058245">
    <property type="entry name" value="NreC/VraR/RcsB-like_REC"/>
</dbReference>
<dbReference type="GO" id="GO:0006355">
    <property type="term" value="P:regulation of DNA-templated transcription"/>
    <property type="evidence" value="ECO:0007669"/>
    <property type="project" value="InterPro"/>
</dbReference>
<feature type="domain" description="Response regulatory" evidence="5">
    <location>
        <begin position="9"/>
        <end position="125"/>
    </location>
</feature>
<evidence type="ECO:0000256" key="2">
    <source>
        <dbReference type="ARBA" id="ARBA00023125"/>
    </source>
</evidence>
<dbReference type="InterPro" id="IPR001789">
    <property type="entry name" value="Sig_transdc_resp-reg_receiver"/>
</dbReference>
<keyword evidence="7" id="KW-1185">Reference proteome</keyword>
<dbReference type="SUPFAM" id="SSF46894">
    <property type="entry name" value="C-terminal effector domain of the bipartite response regulators"/>
    <property type="match status" value="1"/>
</dbReference>
<dbReference type="GO" id="GO:0003677">
    <property type="term" value="F:DNA binding"/>
    <property type="evidence" value="ECO:0007669"/>
    <property type="project" value="UniProtKB-KW"/>
</dbReference>
<dbReference type="PROSITE" id="PS50043">
    <property type="entry name" value="HTH_LUXR_2"/>
    <property type="match status" value="1"/>
</dbReference>
<comment type="caution">
    <text evidence="6">The sequence shown here is derived from an EMBL/GenBank/DDBJ whole genome shotgun (WGS) entry which is preliminary data.</text>
</comment>
<dbReference type="Pfam" id="PF00196">
    <property type="entry name" value="GerE"/>
    <property type="match status" value="1"/>
</dbReference>
<dbReference type="GO" id="GO:0000160">
    <property type="term" value="P:phosphorelay signal transduction system"/>
    <property type="evidence" value="ECO:0007669"/>
    <property type="project" value="InterPro"/>
</dbReference>
<protein>
    <submittedName>
        <fullName evidence="6">Response regulator transcription factor</fullName>
    </submittedName>
</protein>
<dbReference type="InterPro" id="IPR039420">
    <property type="entry name" value="WalR-like"/>
</dbReference>
<dbReference type="SUPFAM" id="SSF52172">
    <property type="entry name" value="CheY-like"/>
    <property type="match status" value="1"/>
</dbReference>
<dbReference type="PROSITE" id="PS50110">
    <property type="entry name" value="RESPONSE_REGULATORY"/>
    <property type="match status" value="1"/>
</dbReference>
<evidence type="ECO:0000313" key="6">
    <source>
        <dbReference type="EMBL" id="NNG21978.1"/>
    </source>
</evidence>